<organism evidence="10 11">
    <name type="scientific">Puccinia sorghi</name>
    <dbReference type="NCBI Taxonomy" id="27349"/>
    <lineage>
        <taxon>Eukaryota</taxon>
        <taxon>Fungi</taxon>
        <taxon>Dikarya</taxon>
        <taxon>Basidiomycota</taxon>
        <taxon>Pucciniomycotina</taxon>
        <taxon>Pucciniomycetes</taxon>
        <taxon>Pucciniales</taxon>
        <taxon>Pucciniaceae</taxon>
        <taxon>Puccinia</taxon>
    </lineage>
</organism>
<dbReference type="InterPro" id="IPR016439">
    <property type="entry name" value="Lag1/Lac1-like"/>
</dbReference>
<proteinExistence type="inferred from homology"/>
<dbReference type="PANTHER" id="PTHR12560:SF0">
    <property type="entry name" value="LD18904P"/>
    <property type="match status" value="1"/>
</dbReference>
<evidence type="ECO:0000313" key="10">
    <source>
        <dbReference type="EMBL" id="KNZ54291.1"/>
    </source>
</evidence>
<evidence type="ECO:0000256" key="8">
    <source>
        <dbReference type="SAM" id="SignalP"/>
    </source>
</evidence>
<protein>
    <recommendedName>
        <fullName evidence="9">TLC domain-containing protein</fullName>
    </recommendedName>
</protein>
<feature type="transmembrane region" description="Helical" evidence="7">
    <location>
        <begin position="49"/>
        <end position="67"/>
    </location>
</feature>
<dbReference type="Proteomes" id="UP000037035">
    <property type="component" value="Unassembled WGS sequence"/>
</dbReference>
<keyword evidence="5 6" id="KW-0472">Membrane</keyword>
<dbReference type="STRING" id="27349.A0A0L6V0K4"/>
<comment type="caution">
    <text evidence="10">The sequence shown here is derived from an EMBL/GenBank/DDBJ whole genome shotgun (WGS) entry which is preliminary data.</text>
</comment>
<gene>
    <name evidence="10" type="ORF">VP01_2986g4</name>
</gene>
<comment type="subcellular location">
    <subcellularLocation>
        <location evidence="1">Membrane</location>
        <topology evidence="1">Multi-pass membrane protein</topology>
    </subcellularLocation>
</comment>
<keyword evidence="8" id="KW-0732">Signal</keyword>
<keyword evidence="3 6" id="KW-0812">Transmembrane</keyword>
<dbReference type="PANTHER" id="PTHR12560">
    <property type="entry name" value="LONGEVITY ASSURANCE FACTOR 1 LAG1"/>
    <property type="match status" value="1"/>
</dbReference>
<name>A0A0L6V0K4_9BASI</name>
<reference evidence="10 11" key="1">
    <citation type="submission" date="2015-08" db="EMBL/GenBank/DDBJ databases">
        <title>Next Generation Sequencing and Analysis of the Genome of Puccinia sorghi L Schw, the Causal Agent of Maize Common Rust.</title>
        <authorList>
            <person name="Rochi L."/>
            <person name="Burguener G."/>
            <person name="Darino M."/>
            <person name="Turjanski A."/>
            <person name="Kreff E."/>
            <person name="Dieguez M.J."/>
            <person name="Sacco F."/>
        </authorList>
    </citation>
    <scope>NUCLEOTIDE SEQUENCE [LARGE SCALE GENOMIC DNA]</scope>
    <source>
        <strain evidence="10 11">RO10H11247</strain>
    </source>
</reference>
<dbReference type="EMBL" id="LAVV01007930">
    <property type="protein sequence ID" value="KNZ54291.1"/>
    <property type="molecule type" value="Genomic_DNA"/>
</dbReference>
<comment type="similarity">
    <text evidence="2">Belongs to the sphingosine N-acyltransferase family.</text>
</comment>
<feature type="chain" id="PRO_5005568190" description="TLC domain-containing protein" evidence="8">
    <location>
        <begin position="18"/>
        <end position="229"/>
    </location>
</feature>
<dbReference type="GO" id="GO:0046513">
    <property type="term" value="P:ceramide biosynthetic process"/>
    <property type="evidence" value="ECO:0007669"/>
    <property type="project" value="InterPro"/>
</dbReference>
<evidence type="ECO:0000256" key="3">
    <source>
        <dbReference type="ARBA" id="ARBA00022692"/>
    </source>
</evidence>
<evidence type="ECO:0000256" key="4">
    <source>
        <dbReference type="ARBA" id="ARBA00022989"/>
    </source>
</evidence>
<dbReference type="VEuPathDB" id="FungiDB:VP01_2986g4"/>
<feature type="transmembrane region" description="Helical" evidence="7">
    <location>
        <begin position="7"/>
        <end position="29"/>
    </location>
</feature>
<evidence type="ECO:0000313" key="11">
    <source>
        <dbReference type="Proteomes" id="UP000037035"/>
    </source>
</evidence>
<sequence>MLTHHLVTCLLVCGSYAVNFTGIGLAIHTTMDFSDILLCMAKMLNYLEGGWACDVMFSLFVLSWIVTRHYVFPKIIWAIYTQVPLDIPWAWNPSEGLFVCTSFWVGFLVLLLFLEILLIVWLWLILRIMWGVIMGNGADDERSDSELVFSFAPFLLPSLSPKNGLSLADDSPHHIMCARAIITSESEIEVREIKDSVLQGQATSVAEKTPLLINTPQLEALGQATDAKL</sequence>
<feature type="transmembrane region" description="Helical" evidence="7">
    <location>
        <begin position="103"/>
        <end position="126"/>
    </location>
</feature>
<dbReference type="InterPro" id="IPR006634">
    <property type="entry name" value="TLC-dom"/>
</dbReference>
<dbReference type="OrthoDB" id="537032at2759"/>
<dbReference type="Pfam" id="PF03798">
    <property type="entry name" value="TRAM_LAG1_CLN8"/>
    <property type="match status" value="1"/>
</dbReference>
<keyword evidence="11" id="KW-1185">Reference proteome</keyword>
<dbReference type="GO" id="GO:0050291">
    <property type="term" value="F:sphingosine N-acyltransferase activity"/>
    <property type="evidence" value="ECO:0007669"/>
    <property type="project" value="InterPro"/>
</dbReference>
<dbReference type="GO" id="GO:0016020">
    <property type="term" value="C:membrane"/>
    <property type="evidence" value="ECO:0007669"/>
    <property type="project" value="UniProtKB-SubCell"/>
</dbReference>
<feature type="signal peptide" evidence="8">
    <location>
        <begin position="1"/>
        <end position="17"/>
    </location>
</feature>
<dbReference type="PROSITE" id="PS50922">
    <property type="entry name" value="TLC"/>
    <property type="match status" value="1"/>
</dbReference>
<feature type="domain" description="TLC" evidence="9">
    <location>
        <begin position="1"/>
        <end position="134"/>
    </location>
</feature>
<evidence type="ECO:0000256" key="2">
    <source>
        <dbReference type="ARBA" id="ARBA00009808"/>
    </source>
</evidence>
<evidence type="ECO:0000259" key="9">
    <source>
        <dbReference type="PROSITE" id="PS50922"/>
    </source>
</evidence>
<evidence type="ECO:0000256" key="7">
    <source>
        <dbReference type="SAM" id="Phobius"/>
    </source>
</evidence>
<evidence type="ECO:0000256" key="6">
    <source>
        <dbReference type="PROSITE-ProRule" id="PRU00205"/>
    </source>
</evidence>
<evidence type="ECO:0000256" key="5">
    <source>
        <dbReference type="ARBA" id="ARBA00023136"/>
    </source>
</evidence>
<accession>A0A0L6V0K4</accession>
<keyword evidence="4 7" id="KW-1133">Transmembrane helix</keyword>
<evidence type="ECO:0000256" key="1">
    <source>
        <dbReference type="ARBA" id="ARBA00004141"/>
    </source>
</evidence>
<dbReference type="AlphaFoldDB" id="A0A0L6V0K4"/>